<dbReference type="PRINTS" id="PR00723">
    <property type="entry name" value="SUBTILISIN"/>
</dbReference>
<feature type="domain" description="Inhibitor I9" evidence="13">
    <location>
        <begin position="37"/>
        <end position="114"/>
    </location>
</feature>
<dbReference type="InterPro" id="IPR000209">
    <property type="entry name" value="Peptidase_S8/S53_dom"/>
</dbReference>
<feature type="chain" id="PRO_5014500958" evidence="11">
    <location>
        <begin position="18"/>
        <end position="735"/>
    </location>
</feature>
<evidence type="ECO:0000256" key="4">
    <source>
        <dbReference type="ARBA" id="ARBA00022670"/>
    </source>
</evidence>
<feature type="active site" description="Charge relay system" evidence="9 10">
    <location>
        <position position="525"/>
    </location>
</feature>
<evidence type="ECO:0000256" key="6">
    <source>
        <dbReference type="ARBA" id="ARBA00022801"/>
    </source>
</evidence>
<keyword evidence="3" id="KW-0964">Secreted</keyword>
<evidence type="ECO:0000256" key="3">
    <source>
        <dbReference type="ARBA" id="ARBA00022525"/>
    </source>
</evidence>
<dbReference type="PANTHER" id="PTHR10795">
    <property type="entry name" value="PROPROTEIN CONVERTASE SUBTILISIN/KEXIN"/>
    <property type="match status" value="1"/>
</dbReference>
<dbReference type="EMBL" id="CM001217">
    <property type="protein sequence ID" value="KEH41295.1"/>
    <property type="molecule type" value="Genomic_DNA"/>
</dbReference>
<reference evidence="16" key="5">
    <citation type="journal article" date="2018" name="Nat. Plants">
        <title>Whole-genome landscape of Medicago truncatula symbiotic genes.</title>
        <authorList>
            <person name="Pecrix Y."/>
            <person name="Gamas P."/>
            <person name="Carrere S."/>
        </authorList>
    </citation>
    <scope>NUCLEOTIDE SEQUENCE</scope>
    <source>
        <tissue evidence="16">Leaves</tissue>
    </source>
</reference>
<dbReference type="Gene3D" id="3.30.70.80">
    <property type="entry name" value="Peptidase S8 propeptide/proteinase inhibitor I9"/>
    <property type="match status" value="1"/>
</dbReference>
<reference evidence="15 18" key="1">
    <citation type="journal article" date="2011" name="Nature">
        <title>The Medicago genome provides insight into the evolution of rhizobial symbioses.</title>
        <authorList>
            <person name="Young N.D."/>
            <person name="Debelle F."/>
            <person name="Oldroyd G.E."/>
            <person name="Geurts R."/>
            <person name="Cannon S.B."/>
            <person name="Udvardi M.K."/>
            <person name="Benedito V.A."/>
            <person name="Mayer K.F."/>
            <person name="Gouzy J."/>
            <person name="Schoof H."/>
            <person name="Van de Peer Y."/>
            <person name="Proost S."/>
            <person name="Cook D.R."/>
            <person name="Meyers B.C."/>
            <person name="Spannagl M."/>
            <person name="Cheung F."/>
            <person name="De Mita S."/>
            <person name="Krishnakumar V."/>
            <person name="Gundlach H."/>
            <person name="Zhou S."/>
            <person name="Mudge J."/>
            <person name="Bharti A.K."/>
            <person name="Murray J.D."/>
            <person name="Naoumkina M.A."/>
            <person name="Rosen B."/>
            <person name="Silverstein K.A."/>
            <person name="Tang H."/>
            <person name="Rombauts S."/>
            <person name="Zhao P.X."/>
            <person name="Zhou P."/>
            <person name="Barbe V."/>
            <person name="Bardou P."/>
            <person name="Bechner M."/>
            <person name="Bellec A."/>
            <person name="Berger A."/>
            <person name="Berges H."/>
            <person name="Bidwell S."/>
            <person name="Bisseling T."/>
            <person name="Choisne N."/>
            <person name="Couloux A."/>
            <person name="Denny R."/>
            <person name="Deshpande S."/>
            <person name="Dai X."/>
            <person name="Doyle J.J."/>
            <person name="Dudez A.M."/>
            <person name="Farmer A.D."/>
            <person name="Fouteau S."/>
            <person name="Franken C."/>
            <person name="Gibelin C."/>
            <person name="Gish J."/>
            <person name="Goldstein S."/>
            <person name="Gonzalez A.J."/>
            <person name="Green P.J."/>
            <person name="Hallab A."/>
            <person name="Hartog M."/>
            <person name="Hua A."/>
            <person name="Humphray S.J."/>
            <person name="Jeong D.H."/>
            <person name="Jing Y."/>
            <person name="Jocker A."/>
            <person name="Kenton S.M."/>
            <person name="Kim D.J."/>
            <person name="Klee K."/>
            <person name="Lai H."/>
            <person name="Lang C."/>
            <person name="Lin S."/>
            <person name="Macmil S.L."/>
            <person name="Magdelenat G."/>
            <person name="Matthews L."/>
            <person name="McCorrison J."/>
            <person name="Monaghan E.L."/>
            <person name="Mun J.H."/>
            <person name="Najar F.Z."/>
            <person name="Nicholson C."/>
            <person name="Noirot C."/>
            <person name="O'Bleness M."/>
            <person name="Paule C.R."/>
            <person name="Poulain J."/>
            <person name="Prion F."/>
            <person name="Qin B."/>
            <person name="Qu C."/>
            <person name="Retzel E.F."/>
            <person name="Riddle C."/>
            <person name="Sallet E."/>
            <person name="Samain S."/>
            <person name="Samson N."/>
            <person name="Sanders I."/>
            <person name="Saurat O."/>
            <person name="Scarpelli C."/>
            <person name="Schiex T."/>
            <person name="Segurens B."/>
            <person name="Severin A.J."/>
            <person name="Sherrier D.J."/>
            <person name="Shi R."/>
            <person name="Sims S."/>
            <person name="Singer S.R."/>
            <person name="Sinharoy S."/>
            <person name="Sterck L."/>
            <person name="Viollet A."/>
            <person name="Wang B.B."/>
            <person name="Wang K."/>
            <person name="Wang M."/>
            <person name="Wang X."/>
            <person name="Warfsmann J."/>
            <person name="Weissenbach J."/>
            <person name="White D.D."/>
            <person name="White J.D."/>
            <person name="Wiley G.B."/>
            <person name="Wincker P."/>
            <person name="Xing Y."/>
            <person name="Yang L."/>
            <person name="Yao Z."/>
            <person name="Ying F."/>
            <person name="Zhai J."/>
            <person name="Zhou L."/>
            <person name="Zuber A."/>
            <person name="Denarie J."/>
            <person name="Dixon R.A."/>
            <person name="May G.D."/>
            <person name="Schwartz D.C."/>
            <person name="Rogers J."/>
            <person name="Quetier F."/>
            <person name="Town C.D."/>
            <person name="Roe B.A."/>
        </authorList>
    </citation>
    <scope>NUCLEOTIDE SEQUENCE [LARGE SCALE GENOMIC DNA]</scope>
    <source>
        <strain evidence="15">A17</strain>
        <strain evidence="17 18">cv. Jemalong A17</strain>
    </source>
</reference>
<dbReference type="CDD" id="cd02120">
    <property type="entry name" value="PA_subtilisin_like"/>
    <property type="match status" value="1"/>
</dbReference>
<dbReference type="EMBL" id="PSQE01000001">
    <property type="protein sequence ID" value="RHN78819.1"/>
    <property type="molecule type" value="Genomic_DNA"/>
</dbReference>
<dbReference type="AlphaFoldDB" id="A0A072VT49"/>
<feature type="active site" description="Charge relay system" evidence="9 10">
    <location>
        <position position="144"/>
    </location>
</feature>
<reference evidence="19" key="4">
    <citation type="journal article" date="2018" name="Nat. Plants">
        <title>Whole-genome landscape of Medicago truncatula symbiotic genes.</title>
        <authorList>
            <person name="Pecrix Y."/>
            <person name="Staton S.E."/>
            <person name="Sallet E."/>
            <person name="Lelandais-Briere C."/>
            <person name="Moreau S."/>
            <person name="Carrere S."/>
            <person name="Blein T."/>
            <person name="Jardinaud M.F."/>
            <person name="Latrasse D."/>
            <person name="Zouine M."/>
            <person name="Zahm M."/>
            <person name="Kreplak J."/>
            <person name="Mayjonade B."/>
            <person name="Satge C."/>
            <person name="Perez M."/>
            <person name="Cauet S."/>
            <person name="Marande W."/>
            <person name="Chantry-Darmon C."/>
            <person name="Lopez-Roques C."/>
            <person name="Bouchez O."/>
            <person name="Berard A."/>
            <person name="Debelle F."/>
            <person name="Munos S."/>
            <person name="Bendahmane A."/>
            <person name="Berges H."/>
            <person name="Niebel A."/>
            <person name="Buitink J."/>
            <person name="Frugier F."/>
            <person name="Benhamed M."/>
            <person name="Crespi M."/>
            <person name="Gouzy J."/>
            <person name="Gamas P."/>
        </authorList>
    </citation>
    <scope>NUCLEOTIDE SEQUENCE [LARGE SCALE GENOMIC DNA]</scope>
    <source>
        <strain evidence="19">cv. Jemalong A17</strain>
    </source>
</reference>
<dbReference type="PROSITE" id="PS00138">
    <property type="entry name" value="SUBTILASE_SER"/>
    <property type="match status" value="1"/>
</dbReference>
<keyword evidence="5 11" id="KW-0732">Signal</keyword>
<dbReference type="InterPro" id="IPR010259">
    <property type="entry name" value="S8pro/Inhibitor_I9"/>
</dbReference>
<evidence type="ECO:0000256" key="11">
    <source>
        <dbReference type="SAM" id="SignalP"/>
    </source>
</evidence>
<feature type="domain" description="Peptidase S8/S53" evidence="12">
    <location>
        <begin position="137"/>
        <end position="564"/>
    </location>
</feature>
<dbReference type="InterPro" id="IPR045051">
    <property type="entry name" value="SBT"/>
</dbReference>
<dbReference type="GO" id="GO:0005576">
    <property type="term" value="C:extracellular region"/>
    <property type="evidence" value="ECO:0000318"/>
    <property type="project" value="GO_Central"/>
</dbReference>
<dbReference type="STRING" id="3880.A0A072VT49"/>
<dbReference type="Pfam" id="PF00082">
    <property type="entry name" value="Peptidase_S8"/>
    <property type="match status" value="1"/>
</dbReference>
<protein>
    <submittedName>
        <fullName evidence="16">Putative cucumisin</fullName>
        <ecNumber evidence="16">3.4.21.25</ecNumber>
    </submittedName>
    <submittedName>
        <fullName evidence="15">Subtilisin-like serine endopeptidase family protein</fullName>
    </submittedName>
</protein>
<dbReference type="OrthoDB" id="206201at2759"/>
<keyword evidence="18" id="KW-1185">Reference proteome</keyword>
<feature type="domain" description="Subtilisin-like protease fibronectin type-III" evidence="14">
    <location>
        <begin position="633"/>
        <end position="730"/>
    </location>
</feature>
<dbReference type="InterPro" id="IPR036852">
    <property type="entry name" value="Peptidase_S8/S53_dom_sf"/>
</dbReference>
<gene>
    <name evidence="17" type="primary">25483158</name>
    <name evidence="15" type="ordered locus">MTR_1g048110</name>
    <name evidence="16" type="ORF">MtrunA17_Chr1g0170081</name>
</gene>
<evidence type="ECO:0000256" key="10">
    <source>
        <dbReference type="PROSITE-ProRule" id="PRU01240"/>
    </source>
</evidence>
<feature type="active site" description="Charge relay system" evidence="9 10">
    <location>
        <position position="201"/>
    </location>
</feature>
<accession>A0A072VT49</accession>
<dbReference type="Proteomes" id="UP000002051">
    <property type="component" value="Unassembled WGS sequence"/>
</dbReference>
<evidence type="ECO:0000256" key="9">
    <source>
        <dbReference type="PIRSR" id="PIRSR615500-1"/>
    </source>
</evidence>
<keyword evidence="8" id="KW-0325">Glycoprotein</keyword>
<dbReference type="HOGENOM" id="CLU_000625_4_3_1"/>
<sequence>MAKHTIVLSIFVSLVFASLIPLVCDATESGEKSSKLYIVYMGSLPKGESYSPTSHHINLLQHVIDGSGVENHLVRSYNRSFNGFAAILNDQQREKLVRMRGVVSVFPDQEFHLQTTRSWDFLGLPHSFKRDQTIESDLMVGVIDSGIWPESKSFNDKGLGPVPKKWRGVCAGGSDFNCNKKIIGARFYADGDVSARDIVGHGTHTSSIVGGREVKGVSFYGIAKGIARGGAPSSRIATYKVCNRRCSGYAILAAFDDAIADGVDVITISMGFPNSIEFLNDTIAIGSFHAMEKGILTVQAAGNGGPIPSTVSSKAPWLFSVAATTIDRQFITKMILGNGKTYQGKAINTIPSNGTKFPLVVCNSQACSAGGNTFSPEKCNYKDKKRVKGKLILCGSPLGQILTWVSGAVGSILNVSHIEFDTSVVSKKPTLNLESKNYFQVQYYTNSTKDPIAEILKSEIFHDTNAPRVVSFSSRGPNPFVPEIMKPDISAPGVEILAAYSPLAPPTLDISDKRKFKYNILSGTSMACPHVAGVVAYVKSFHPDWSPAAIKSAIMTTATPMKGTYDDLVGEFAYGSGNINPQQAIHPGLIYDITKKDYVEMLCNYGFDGEKIKLISGDDSSCHGYSKRSLVKDINYPAMVIPVRKHFNVHIQRTVTNVGLSNSTYKAILNHHNPKIKIRVEPKCLSFKSLNEKQSFVITVFGRIKSNQTVFSSSLVWSDGIHNVKSPIIVQILSS</sequence>
<reference evidence="17" key="3">
    <citation type="submission" date="2015-04" db="UniProtKB">
        <authorList>
            <consortium name="EnsemblPlants"/>
        </authorList>
    </citation>
    <scope>IDENTIFICATION</scope>
    <source>
        <strain evidence="17">cv. Jemalong A17</strain>
    </source>
</reference>
<dbReference type="InterPro" id="IPR041469">
    <property type="entry name" value="Subtilisin-like_FN3"/>
</dbReference>
<evidence type="ECO:0000256" key="8">
    <source>
        <dbReference type="ARBA" id="ARBA00023180"/>
    </source>
</evidence>
<organism evidence="15 18">
    <name type="scientific">Medicago truncatula</name>
    <name type="common">Barrel medic</name>
    <name type="synonym">Medicago tribuloides</name>
    <dbReference type="NCBI Taxonomy" id="3880"/>
    <lineage>
        <taxon>Eukaryota</taxon>
        <taxon>Viridiplantae</taxon>
        <taxon>Streptophyta</taxon>
        <taxon>Embryophyta</taxon>
        <taxon>Tracheophyta</taxon>
        <taxon>Spermatophyta</taxon>
        <taxon>Magnoliopsida</taxon>
        <taxon>eudicotyledons</taxon>
        <taxon>Gunneridae</taxon>
        <taxon>Pentapetalae</taxon>
        <taxon>rosids</taxon>
        <taxon>fabids</taxon>
        <taxon>Fabales</taxon>
        <taxon>Fabaceae</taxon>
        <taxon>Papilionoideae</taxon>
        <taxon>50 kb inversion clade</taxon>
        <taxon>NPAAA clade</taxon>
        <taxon>Hologalegina</taxon>
        <taxon>IRL clade</taxon>
        <taxon>Trifolieae</taxon>
        <taxon>Medicago</taxon>
    </lineage>
</organism>
<dbReference type="PROSITE" id="PS51892">
    <property type="entry name" value="SUBTILASE"/>
    <property type="match status" value="1"/>
</dbReference>
<evidence type="ECO:0000313" key="18">
    <source>
        <dbReference type="Proteomes" id="UP000002051"/>
    </source>
</evidence>
<dbReference type="Gene3D" id="2.60.40.2310">
    <property type="match status" value="1"/>
</dbReference>
<evidence type="ECO:0000313" key="19">
    <source>
        <dbReference type="Proteomes" id="UP000265566"/>
    </source>
</evidence>
<dbReference type="InterPro" id="IPR023828">
    <property type="entry name" value="Peptidase_S8_Ser-AS"/>
</dbReference>
<name>A0A072VT49_MEDTR</name>
<dbReference type="SUPFAM" id="SSF52743">
    <property type="entry name" value="Subtilisin-like"/>
    <property type="match status" value="1"/>
</dbReference>
<feature type="signal peptide" evidence="11">
    <location>
        <begin position="1"/>
        <end position="17"/>
    </location>
</feature>
<dbReference type="CDD" id="cd04852">
    <property type="entry name" value="Peptidases_S8_3"/>
    <property type="match status" value="1"/>
</dbReference>
<evidence type="ECO:0000313" key="17">
    <source>
        <dbReference type="EnsemblPlants" id="KEH41295"/>
    </source>
</evidence>
<dbReference type="Gene3D" id="3.40.50.200">
    <property type="entry name" value="Peptidase S8/S53 domain"/>
    <property type="match status" value="1"/>
</dbReference>
<comment type="subcellular location">
    <subcellularLocation>
        <location evidence="1">Secreted</location>
    </subcellularLocation>
</comment>
<dbReference type="InterPro" id="IPR037045">
    <property type="entry name" value="S8pro/Inhibitor_I9_sf"/>
</dbReference>
<dbReference type="InterPro" id="IPR015500">
    <property type="entry name" value="Peptidase_S8_subtilisin-rel"/>
</dbReference>
<dbReference type="GO" id="GO:0006508">
    <property type="term" value="P:proteolysis"/>
    <property type="evidence" value="ECO:0007669"/>
    <property type="project" value="UniProtKB-KW"/>
</dbReference>
<evidence type="ECO:0000313" key="15">
    <source>
        <dbReference type="EMBL" id="KEH41295.1"/>
    </source>
</evidence>
<reference evidence="15 18" key="2">
    <citation type="journal article" date="2014" name="BMC Genomics">
        <title>An improved genome release (version Mt4.0) for the model legume Medicago truncatula.</title>
        <authorList>
            <person name="Tang H."/>
            <person name="Krishnakumar V."/>
            <person name="Bidwell S."/>
            <person name="Rosen B."/>
            <person name="Chan A."/>
            <person name="Zhou S."/>
            <person name="Gentzbittel L."/>
            <person name="Childs K.L."/>
            <person name="Yandell M."/>
            <person name="Gundlach H."/>
            <person name="Mayer K.F."/>
            <person name="Schwartz D.C."/>
            <person name="Town C.D."/>
        </authorList>
    </citation>
    <scope>GENOME REANNOTATION</scope>
    <source>
        <strain evidence="15">A17</strain>
        <strain evidence="17 18">cv. Jemalong A17</strain>
    </source>
</reference>
<evidence type="ECO:0000256" key="1">
    <source>
        <dbReference type="ARBA" id="ARBA00004613"/>
    </source>
</evidence>
<dbReference type="Pfam" id="PF17766">
    <property type="entry name" value="fn3_6"/>
    <property type="match status" value="1"/>
</dbReference>
<dbReference type="Gene3D" id="3.50.30.30">
    <property type="match status" value="1"/>
</dbReference>
<evidence type="ECO:0000256" key="7">
    <source>
        <dbReference type="ARBA" id="ARBA00022825"/>
    </source>
</evidence>
<evidence type="ECO:0000259" key="13">
    <source>
        <dbReference type="Pfam" id="PF05922"/>
    </source>
</evidence>
<dbReference type="EnsemblPlants" id="KEH41295">
    <property type="protein sequence ID" value="KEH41295"/>
    <property type="gene ID" value="MTR_1g048110"/>
</dbReference>
<dbReference type="InterPro" id="IPR034197">
    <property type="entry name" value="Peptidases_S8_3"/>
</dbReference>
<evidence type="ECO:0000256" key="2">
    <source>
        <dbReference type="ARBA" id="ARBA00011073"/>
    </source>
</evidence>
<evidence type="ECO:0000259" key="14">
    <source>
        <dbReference type="Pfam" id="PF17766"/>
    </source>
</evidence>
<dbReference type="GO" id="GO:0004252">
    <property type="term" value="F:serine-type endopeptidase activity"/>
    <property type="evidence" value="ECO:0000318"/>
    <property type="project" value="GO_Central"/>
</dbReference>
<dbReference type="KEGG" id="mtr:25483158"/>
<keyword evidence="7 10" id="KW-0720">Serine protease</keyword>
<dbReference type="Pfam" id="PF05922">
    <property type="entry name" value="Inhibitor_I9"/>
    <property type="match status" value="1"/>
</dbReference>
<proteinExistence type="inferred from homology"/>
<evidence type="ECO:0000259" key="12">
    <source>
        <dbReference type="Pfam" id="PF00082"/>
    </source>
</evidence>
<dbReference type="EC" id="3.4.21.25" evidence="16"/>
<keyword evidence="4 10" id="KW-0645">Protease</keyword>
<dbReference type="Proteomes" id="UP000265566">
    <property type="component" value="Chromosome 1"/>
</dbReference>
<dbReference type="Gramene" id="rna2474">
    <property type="protein sequence ID" value="RHN78819.1"/>
    <property type="gene ID" value="gene2474"/>
</dbReference>
<evidence type="ECO:0000313" key="16">
    <source>
        <dbReference type="EMBL" id="RHN78819.1"/>
    </source>
</evidence>
<evidence type="ECO:0000256" key="5">
    <source>
        <dbReference type="ARBA" id="ARBA00022729"/>
    </source>
</evidence>
<keyword evidence="6 10" id="KW-0378">Hydrolase</keyword>
<comment type="similarity">
    <text evidence="2 10">Belongs to the peptidase S8 family.</text>
</comment>